<dbReference type="VEuPathDB" id="TriTrypDB:BSAL_93215"/>
<organism evidence="2 3">
    <name type="scientific">Bodo saltans</name>
    <name type="common">Flagellated protozoan</name>
    <dbReference type="NCBI Taxonomy" id="75058"/>
    <lineage>
        <taxon>Eukaryota</taxon>
        <taxon>Discoba</taxon>
        <taxon>Euglenozoa</taxon>
        <taxon>Kinetoplastea</taxon>
        <taxon>Metakinetoplastina</taxon>
        <taxon>Eubodonida</taxon>
        <taxon>Bodonidae</taxon>
        <taxon>Bodo</taxon>
    </lineage>
</organism>
<feature type="compositionally biased region" description="Polar residues" evidence="1">
    <location>
        <begin position="55"/>
        <end position="73"/>
    </location>
</feature>
<feature type="non-terminal residue" evidence="2">
    <location>
        <position position="298"/>
    </location>
</feature>
<accession>A0A0S4J5L0</accession>
<evidence type="ECO:0000256" key="1">
    <source>
        <dbReference type="SAM" id="MobiDB-lite"/>
    </source>
</evidence>
<dbReference type="Proteomes" id="UP000051952">
    <property type="component" value="Unassembled WGS sequence"/>
</dbReference>
<dbReference type="EMBL" id="CYKH01001306">
    <property type="protein sequence ID" value="CUG86455.1"/>
    <property type="molecule type" value="Genomic_DNA"/>
</dbReference>
<evidence type="ECO:0000313" key="3">
    <source>
        <dbReference type="Proteomes" id="UP000051952"/>
    </source>
</evidence>
<dbReference type="AlphaFoldDB" id="A0A0S4J5L0"/>
<feature type="compositionally biased region" description="Polar residues" evidence="1">
    <location>
        <begin position="142"/>
        <end position="151"/>
    </location>
</feature>
<evidence type="ECO:0000313" key="2">
    <source>
        <dbReference type="EMBL" id="CUG86455.1"/>
    </source>
</evidence>
<feature type="region of interest" description="Disordered" evidence="1">
    <location>
        <begin position="1"/>
        <end position="83"/>
    </location>
</feature>
<feature type="region of interest" description="Disordered" evidence="1">
    <location>
        <begin position="121"/>
        <end position="165"/>
    </location>
</feature>
<sequence length="298" mass="32007">MAAKTSDLKKHHATEGGTRPRTVHYALHARRSSDGTHGENETTHFAVDVSDAPPHQNQQTQVENPLSPQQHFSTALHDPPPLPLQPAPAVVVVVAVVGNSTSQRDSGASSSVRRPARLMTNHGVSATDVSPPLFAGGRGEGNTKSESSGSAVVQPRSKPDSQFSAASPCLATSNLQDDPISPILDRMCDSRRTKLSLNERDRLETFAGQIGRVLFSQLPTAPIDILVNRLHLPNYRKNQNTGKYPAVMPKTSLRHFSQRVVAMASTDLESALSCTRAALAVDTSHNTIGNWESGPVGR</sequence>
<gene>
    <name evidence="2" type="ORF">BSAL_93215</name>
</gene>
<keyword evidence="3" id="KW-1185">Reference proteome</keyword>
<feature type="compositionally biased region" description="Basic and acidic residues" evidence="1">
    <location>
        <begin position="31"/>
        <end position="42"/>
    </location>
</feature>
<reference evidence="3" key="1">
    <citation type="submission" date="2015-09" db="EMBL/GenBank/DDBJ databases">
        <authorList>
            <consortium name="Pathogen Informatics"/>
        </authorList>
    </citation>
    <scope>NUCLEOTIDE SEQUENCE [LARGE SCALE GENOMIC DNA]</scope>
    <source>
        <strain evidence="3">Lake Konstanz</strain>
    </source>
</reference>
<proteinExistence type="predicted"/>
<name>A0A0S4J5L0_BODSA</name>
<protein>
    <submittedName>
        <fullName evidence="2">Uncharacterized protein</fullName>
    </submittedName>
</protein>